<dbReference type="AlphaFoldDB" id="S9NUX4"/>
<dbReference type="EMBL" id="ANAH02000067">
    <property type="protein sequence ID" value="EPX55980.1"/>
    <property type="molecule type" value="Genomic_DNA"/>
</dbReference>
<evidence type="ECO:0000313" key="1">
    <source>
        <dbReference type="EMBL" id="EPX55980.1"/>
    </source>
</evidence>
<sequence>MRWLVAGAFHPSPTGRRFPLTEQSFAEQLRQATTGLRVTVPDRIGSGDTSTHTLSFGSLDAFGMSALITSLPELRALSALREAISGSRPLAPEDSAQLRASLGEGRLTEALARARSSRAASLALVEEALFTTARELLQHPLVARLESAWRGLHWLWTQCPASAGMELEVLDVGPEALVDTLAASLEGPALQRPDACFLLDVGEDPATPGRLAALGEQAWLPLVMAAPASLGGATLAGAQDFRPPDAWNRLRAEESSRWLCAALNPVVMRAERHGEVRGECLASPVLGVAALLAASFRDTHTFARLVGPGSPVRAPAVWRPQEGRGPVATEACLSLREQQRLASRGLAGVSGWWDSWDVNLAAAPTVYGGRDAAPLPAQLLTGRIVRLAQELIERLPPQASPQAISEVCARAASAFLPAGPGRRCELHGQVVSLGRGERGLHVRAALPPELAGTRLELELTLPLRG</sequence>
<gene>
    <name evidence="1" type="ORF">D187_008235</name>
</gene>
<name>S9NUX4_CYSF2</name>
<protein>
    <submittedName>
        <fullName evidence="1">Uncharacterized protein</fullName>
    </submittedName>
</protein>
<organism evidence="1 2">
    <name type="scientific">Cystobacter fuscus (strain ATCC 25194 / DSM 2262 / NBRC 100088 / M29)</name>
    <dbReference type="NCBI Taxonomy" id="1242864"/>
    <lineage>
        <taxon>Bacteria</taxon>
        <taxon>Pseudomonadati</taxon>
        <taxon>Myxococcota</taxon>
        <taxon>Myxococcia</taxon>
        <taxon>Myxococcales</taxon>
        <taxon>Cystobacterineae</taxon>
        <taxon>Archangiaceae</taxon>
        <taxon>Cystobacter</taxon>
    </lineage>
</organism>
<dbReference type="Proteomes" id="UP000011682">
    <property type="component" value="Unassembled WGS sequence"/>
</dbReference>
<evidence type="ECO:0000313" key="2">
    <source>
        <dbReference type="Proteomes" id="UP000011682"/>
    </source>
</evidence>
<accession>S9NUX4</accession>
<dbReference type="eggNOG" id="COG3517">
    <property type="taxonomic scope" value="Bacteria"/>
</dbReference>
<keyword evidence="2" id="KW-1185">Reference proteome</keyword>
<reference evidence="1" key="1">
    <citation type="submission" date="2013-05" db="EMBL/GenBank/DDBJ databases">
        <title>Genome assembly of Cystobacter fuscus DSM 2262.</title>
        <authorList>
            <person name="Sharma G."/>
            <person name="Khatri I."/>
            <person name="Kaur C."/>
            <person name="Mayilraj S."/>
            <person name="Subramanian S."/>
        </authorList>
    </citation>
    <scope>NUCLEOTIDE SEQUENCE [LARGE SCALE GENOMIC DNA]</scope>
    <source>
        <strain evidence="1">DSM 2262</strain>
    </source>
</reference>
<proteinExistence type="predicted"/>
<comment type="caution">
    <text evidence="1">The sequence shown here is derived from an EMBL/GenBank/DDBJ whole genome shotgun (WGS) entry which is preliminary data.</text>
</comment>